<evidence type="ECO:0000256" key="1">
    <source>
        <dbReference type="ARBA" id="ARBA00004123"/>
    </source>
</evidence>
<dbReference type="EMBL" id="LODT01000006">
    <property type="protein sequence ID" value="KYR01854.1"/>
    <property type="molecule type" value="Genomic_DNA"/>
</dbReference>
<evidence type="ECO:0000256" key="5">
    <source>
        <dbReference type="SAM" id="MobiDB-lite"/>
    </source>
</evidence>
<accession>A0A152A6J5</accession>
<evidence type="ECO:0000313" key="7">
    <source>
        <dbReference type="Proteomes" id="UP000076078"/>
    </source>
</evidence>
<evidence type="ECO:0000256" key="2">
    <source>
        <dbReference type="ARBA" id="ARBA00023015"/>
    </source>
</evidence>
<evidence type="ECO:0000256" key="4">
    <source>
        <dbReference type="ARBA" id="ARBA00023242"/>
    </source>
</evidence>
<reference evidence="6 7" key="1">
    <citation type="submission" date="2015-12" db="EMBL/GenBank/DDBJ databases">
        <title>Dictyostelia acquired genes for synthesis and detection of signals that induce cell-type specialization by lateral gene transfer from prokaryotes.</title>
        <authorList>
            <person name="Gloeckner G."/>
            <person name="Schaap P."/>
        </authorList>
    </citation>
    <scope>NUCLEOTIDE SEQUENCE [LARGE SCALE GENOMIC DNA]</scope>
    <source>
        <strain evidence="6 7">TK</strain>
    </source>
</reference>
<evidence type="ECO:0000256" key="3">
    <source>
        <dbReference type="ARBA" id="ARBA00023163"/>
    </source>
</evidence>
<dbReference type="FunCoup" id="A0A152A6J5">
    <property type="interactions" value="295"/>
</dbReference>
<keyword evidence="7" id="KW-1185">Reference proteome</keyword>
<evidence type="ECO:0000313" key="6">
    <source>
        <dbReference type="EMBL" id="KYR01854.1"/>
    </source>
</evidence>
<comment type="subcellular location">
    <subcellularLocation>
        <location evidence="1">Nucleus</location>
    </subcellularLocation>
</comment>
<protein>
    <submittedName>
        <fullName evidence="6">Uncharacterized protein</fullName>
    </submittedName>
</protein>
<comment type="caution">
    <text evidence="6">The sequence shown here is derived from an EMBL/GenBank/DDBJ whole genome shotgun (WGS) entry which is preliminary data.</text>
</comment>
<keyword evidence="4" id="KW-0539">Nucleus</keyword>
<feature type="compositionally biased region" description="Low complexity" evidence="5">
    <location>
        <begin position="281"/>
        <end position="294"/>
    </location>
</feature>
<dbReference type="GO" id="GO:0005634">
    <property type="term" value="C:nucleus"/>
    <property type="evidence" value="ECO:0007669"/>
    <property type="project" value="UniProtKB-SubCell"/>
</dbReference>
<feature type="region of interest" description="Disordered" evidence="5">
    <location>
        <begin position="276"/>
        <end position="298"/>
    </location>
</feature>
<dbReference type="AlphaFoldDB" id="A0A152A6J5"/>
<feature type="compositionally biased region" description="Basic and acidic residues" evidence="5">
    <location>
        <begin position="127"/>
        <end position="142"/>
    </location>
</feature>
<dbReference type="InterPro" id="IPR024738">
    <property type="entry name" value="Hfi1/Tada1"/>
</dbReference>
<dbReference type="PANTHER" id="PTHR21277:SF5">
    <property type="entry name" value="TRANSCRIPTIONAL ADAPTER 1"/>
    <property type="match status" value="1"/>
</dbReference>
<keyword evidence="2" id="KW-0805">Transcription regulation</keyword>
<name>A0A152A6J5_TIELA</name>
<dbReference type="STRING" id="361077.A0A152A6J5"/>
<dbReference type="GO" id="GO:0000124">
    <property type="term" value="C:SAGA complex"/>
    <property type="evidence" value="ECO:0007669"/>
    <property type="project" value="UniProtKB-ARBA"/>
</dbReference>
<feature type="region of interest" description="Disordered" evidence="5">
    <location>
        <begin position="118"/>
        <end position="165"/>
    </location>
</feature>
<dbReference type="GO" id="GO:0003713">
    <property type="term" value="F:transcription coactivator activity"/>
    <property type="evidence" value="ECO:0007669"/>
    <property type="project" value="TreeGrafter"/>
</dbReference>
<dbReference type="PANTHER" id="PTHR21277">
    <property type="entry name" value="TRANSCRIPTIONAL ADAPTER 1"/>
    <property type="match status" value="1"/>
</dbReference>
<dbReference type="GO" id="GO:0006357">
    <property type="term" value="P:regulation of transcription by RNA polymerase II"/>
    <property type="evidence" value="ECO:0007669"/>
    <property type="project" value="TreeGrafter"/>
</dbReference>
<dbReference type="InParanoid" id="A0A152A6J5"/>
<proteinExistence type="predicted"/>
<dbReference type="Pfam" id="PF12767">
    <property type="entry name" value="SAGA-Tad1"/>
    <property type="match status" value="1"/>
</dbReference>
<dbReference type="OrthoDB" id="10264870at2759"/>
<dbReference type="Proteomes" id="UP000076078">
    <property type="component" value="Unassembled WGS sequence"/>
</dbReference>
<feature type="compositionally biased region" description="Basic residues" evidence="5">
    <location>
        <begin position="145"/>
        <end position="154"/>
    </location>
</feature>
<gene>
    <name evidence="6" type="ORF">DLAC_01871</name>
</gene>
<sequence>MTVAVNASNGDSASGYTASPLFNTTQDRINLIPLKKQLDSILKEHTDTYWDYIKKFFQGKLSKRELDHYVSTFLQDHNKINNLVFHHNALFKAILQNSLYSRSAPSVSEYIKVGSKRKSLSSSSNGKGDKKDKSKKKDDKSYLKSSHKKLKSKKSSSLSVSTNRFKQKKQNFPKYSLYSNSTQYLKSKMEDIALESGITSISVQSVIYMKFALEQHLSNILKKLRPNHQYSADKDDQQQQQQQQKKQLEISQLYQYQLPSQQASVEISTTTQVTTIDNQPNGHLNVNNNSNSGSKENDTLINCDMVIDSKEQPKPDQQQQNIELNNHDIPVKNIQISLSDIFNSSTLRKPMDIQYPNNKYQVSNNPLMSFSTSFYQIPQNIFKPSPVTSIITNQDLNIGREGLGTNIYF</sequence>
<organism evidence="6 7">
    <name type="scientific">Tieghemostelium lacteum</name>
    <name type="common">Slime mold</name>
    <name type="synonym">Dictyostelium lacteum</name>
    <dbReference type="NCBI Taxonomy" id="361077"/>
    <lineage>
        <taxon>Eukaryota</taxon>
        <taxon>Amoebozoa</taxon>
        <taxon>Evosea</taxon>
        <taxon>Eumycetozoa</taxon>
        <taxon>Dictyostelia</taxon>
        <taxon>Dictyosteliales</taxon>
        <taxon>Raperosteliaceae</taxon>
        <taxon>Tieghemostelium</taxon>
    </lineage>
</organism>
<keyword evidence="3" id="KW-0804">Transcription</keyword>